<dbReference type="STRING" id="640205.SAMN05216381_3404"/>
<reference evidence="2 3" key="1">
    <citation type="submission" date="2016-10" db="EMBL/GenBank/DDBJ databases">
        <authorList>
            <person name="de Groot N.N."/>
        </authorList>
    </citation>
    <scope>NUCLEOTIDE SEQUENCE [LARGE SCALE GENOMIC DNA]</scope>
    <source>
        <strain evidence="2 3">LMG 25475</strain>
    </source>
</reference>
<evidence type="ECO:0000313" key="2">
    <source>
        <dbReference type="EMBL" id="SDG20877.1"/>
    </source>
</evidence>
<keyword evidence="2" id="KW-0489">Methyltransferase</keyword>
<dbReference type="AlphaFoldDB" id="A0A1G7SCU6"/>
<name>A0A1G7SCU6_9GAMM</name>
<dbReference type="EMBL" id="FNBM01000008">
    <property type="protein sequence ID" value="SDG20877.1"/>
    <property type="molecule type" value="Genomic_DNA"/>
</dbReference>
<organism evidence="2 3">
    <name type="scientific">Phytopseudomonas seleniipraecipitans</name>
    <dbReference type="NCBI Taxonomy" id="640205"/>
    <lineage>
        <taxon>Bacteria</taxon>
        <taxon>Pseudomonadati</taxon>
        <taxon>Pseudomonadota</taxon>
        <taxon>Gammaproteobacteria</taxon>
        <taxon>Pseudomonadales</taxon>
        <taxon>Pseudomonadaceae</taxon>
        <taxon>Phytopseudomonas</taxon>
    </lineage>
</organism>
<proteinExistence type="predicted"/>
<dbReference type="SUPFAM" id="SSF53335">
    <property type="entry name" value="S-adenosyl-L-methionine-dependent methyltransferases"/>
    <property type="match status" value="1"/>
</dbReference>
<evidence type="ECO:0000313" key="3">
    <source>
        <dbReference type="Proteomes" id="UP000243378"/>
    </source>
</evidence>
<dbReference type="OrthoDB" id="5298194at2"/>
<accession>A0A1G7SCU6</accession>
<dbReference type="GO" id="GO:0032259">
    <property type="term" value="P:methylation"/>
    <property type="evidence" value="ECO:0007669"/>
    <property type="project" value="UniProtKB-KW"/>
</dbReference>
<dbReference type="Pfam" id="PF13679">
    <property type="entry name" value="Methyltransf_32"/>
    <property type="match status" value="1"/>
</dbReference>
<dbReference type="InterPro" id="IPR029063">
    <property type="entry name" value="SAM-dependent_MTases_sf"/>
</dbReference>
<dbReference type="InterPro" id="IPR025714">
    <property type="entry name" value="Methyltranfer_dom"/>
</dbReference>
<dbReference type="Gene3D" id="3.40.50.150">
    <property type="entry name" value="Vaccinia Virus protein VP39"/>
    <property type="match status" value="1"/>
</dbReference>
<dbReference type="Proteomes" id="UP000243378">
    <property type="component" value="Unassembled WGS sequence"/>
</dbReference>
<feature type="domain" description="Methyltransferase" evidence="1">
    <location>
        <begin position="120"/>
        <end position="238"/>
    </location>
</feature>
<dbReference type="PANTHER" id="PTHR13369:SF0">
    <property type="entry name" value="GLUTATHIONE S-TRANSFERASE C-TERMINAL DOMAIN-CONTAINING PROTEIN"/>
    <property type="match status" value="1"/>
</dbReference>
<gene>
    <name evidence="2" type="ORF">SAMN05216381_3404</name>
</gene>
<dbReference type="GO" id="GO:0008168">
    <property type="term" value="F:methyltransferase activity"/>
    <property type="evidence" value="ECO:0007669"/>
    <property type="project" value="UniProtKB-KW"/>
</dbReference>
<keyword evidence="2" id="KW-0808">Transferase</keyword>
<sequence length="409" mass="45943">MTSAQPLQPLSGDALLQRFQALDAFLCAHQALWKPRPFTHRQLPWESQHPELAQWLRNRTLEQAEASHNQPTLLEDAPAPYPELAARAESLGEIGELPRSEPKHLPLRFTVDVPGRKWQQINAFSDSLTFNRPPQHWLDWCAGKGHLGRVLAHPEQALTCLEYDPALVASGNQLSQRLGISARHIEQDVLAESADKQVLATHSPVALHACGDLHVRLMHLASAAGCRQLAIAPCCYNRTAASHYRGLSTAGQDSSLNLSLDDLSLPMSETVTAGNRVRQQRDQSMAWRLAFDLLQRELRGTDSYLPTPSLPTAWLKKPFAEYCRELAELKQLAAPGERDWPSLEAAGWRRLAEVRNLELPRGLFRRPLELWLVLDRALYLEERGFAVRLGQFCPAQLTPRNLLLLAERA</sequence>
<evidence type="ECO:0000259" key="1">
    <source>
        <dbReference type="Pfam" id="PF13679"/>
    </source>
</evidence>
<dbReference type="RefSeq" id="WP_092370222.1">
    <property type="nucleotide sequence ID" value="NZ_FNBM01000008.1"/>
</dbReference>
<protein>
    <submittedName>
        <fullName evidence="2">Methyltransferase domain-containing protein</fullName>
    </submittedName>
</protein>
<dbReference type="PANTHER" id="PTHR13369">
    <property type="match status" value="1"/>
</dbReference>